<comment type="caution">
    <text evidence="2">The sequence shown here is derived from an EMBL/GenBank/DDBJ whole genome shotgun (WGS) entry which is preliminary data.</text>
</comment>
<dbReference type="InterPro" id="IPR036425">
    <property type="entry name" value="MoaB/Mog-like_dom_sf"/>
</dbReference>
<dbReference type="InterPro" id="IPR050101">
    <property type="entry name" value="CinA"/>
</dbReference>
<dbReference type="AlphaFoldDB" id="A0ABD1RHF8"/>
<keyword evidence="3" id="KW-1185">Reference proteome</keyword>
<proteinExistence type="predicted"/>
<dbReference type="Pfam" id="PF00994">
    <property type="entry name" value="MoCF_biosynth"/>
    <property type="match status" value="1"/>
</dbReference>
<accession>A0ABD1RHF8</accession>
<dbReference type="PANTHER" id="PTHR13939">
    <property type="entry name" value="NICOTINAMIDE-NUCLEOTIDE AMIDOHYDROLASE PNCC"/>
    <property type="match status" value="1"/>
</dbReference>
<organism evidence="2 3">
    <name type="scientific">Abeliophyllum distichum</name>
    <dbReference type="NCBI Taxonomy" id="126358"/>
    <lineage>
        <taxon>Eukaryota</taxon>
        <taxon>Viridiplantae</taxon>
        <taxon>Streptophyta</taxon>
        <taxon>Embryophyta</taxon>
        <taxon>Tracheophyta</taxon>
        <taxon>Spermatophyta</taxon>
        <taxon>Magnoliopsida</taxon>
        <taxon>eudicotyledons</taxon>
        <taxon>Gunneridae</taxon>
        <taxon>Pentapetalae</taxon>
        <taxon>asterids</taxon>
        <taxon>lamiids</taxon>
        <taxon>Lamiales</taxon>
        <taxon>Oleaceae</taxon>
        <taxon>Forsythieae</taxon>
        <taxon>Abeliophyllum</taxon>
    </lineage>
</organism>
<gene>
    <name evidence="2" type="ORF">Adt_32113</name>
</gene>
<reference evidence="3" key="1">
    <citation type="submission" date="2024-07" db="EMBL/GenBank/DDBJ databases">
        <title>Two chromosome-level genome assemblies of Korean endemic species Abeliophyllum distichum and Forsythia ovata (Oleaceae).</title>
        <authorList>
            <person name="Jang H."/>
        </authorList>
    </citation>
    <scope>NUCLEOTIDE SEQUENCE [LARGE SCALE GENOMIC DNA]</scope>
</reference>
<dbReference type="PANTHER" id="PTHR13939:SF0">
    <property type="entry name" value="NMN AMIDOHYDROLASE-LIKE PROTEIN YFAY"/>
    <property type="match status" value="1"/>
</dbReference>
<dbReference type="EMBL" id="JBFOLK010000009">
    <property type="protein sequence ID" value="KAL2487357.1"/>
    <property type="molecule type" value="Genomic_DNA"/>
</dbReference>
<dbReference type="InterPro" id="IPR001453">
    <property type="entry name" value="MoaB/Mog_dom"/>
</dbReference>
<evidence type="ECO:0000313" key="2">
    <source>
        <dbReference type="EMBL" id="KAL2487357.1"/>
    </source>
</evidence>
<dbReference type="SUPFAM" id="SSF53218">
    <property type="entry name" value="Molybdenum cofactor biosynthesis proteins"/>
    <property type="match status" value="1"/>
</dbReference>
<protein>
    <submittedName>
        <fullName evidence="2">Phosphoadenosine phosphosulfate (PAPS) reductase family protein</fullName>
    </submittedName>
</protein>
<feature type="domain" description="MoaB/Mog" evidence="1">
    <location>
        <begin position="2"/>
        <end position="85"/>
    </location>
</feature>
<evidence type="ECO:0000313" key="3">
    <source>
        <dbReference type="Proteomes" id="UP001604336"/>
    </source>
</evidence>
<sequence length="217" mass="24051">MGSTLCRKLHSIGWAVSQLAVTRNDVDYVAEEVERRKSANDMVFMYGGFGPLPSDITVAGVAKAFGVRMAPDEEFEEYLRHCKGEKCIGDSNEIKCQNVVILSATNVGELDQEWHCLIELLRSSGSLVITEPFVSKRRATTLSNVEAAQPLSEISIKFPDIYIGGYRELRNGQLVITFEGKKTPDCGQDVYNYLVDTGVNCVDEEFLELPVVIQCSS</sequence>
<dbReference type="Gene3D" id="3.40.980.10">
    <property type="entry name" value="MoaB/Mog-like domain"/>
    <property type="match status" value="1"/>
</dbReference>
<name>A0ABD1RHF8_9LAMI</name>
<evidence type="ECO:0000259" key="1">
    <source>
        <dbReference type="Pfam" id="PF00994"/>
    </source>
</evidence>
<dbReference type="Proteomes" id="UP001604336">
    <property type="component" value="Unassembled WGS sequence"/>
</dbReference>